<dbReference type="AlphaFoldDB" id="A0A0N4YSM0"/>
<evidence type="ECO:0000313" key="4">
    <source>
        <dbReference type="WBParaSite" id="NBR_0002024201-mRNA-1"/>
    </source>
</evidence>
<accession>A0A0N4YSM0</accession>
<reference evidence="2 3" key="2">
    <citation type="submission" date="2018-11" db="EMBL/GenBank/DDBJ databases">
        <authorList>
            <consortium name="Pathogen Informatics"/>
        </authorList>
    </citation>
    <scope>NUCLEOTIDE SEQUENCE [LARGE SCALE GENOMIC DNA]</scope>
</reference>
<feature type="region of interest" description="Disordered" evidence="1">
    <location>
        <begin position="1"/>
        <end position="28"/>
    </location>
</feature>
<name>A0A0N4YSM0_NIPBR</name>
<dbReference type="OMA" id="TERYVIN"/>
<keyword evidence="3" id="KW-1185">Reference proteome</keyword>
<feature type="compositionally biased region" description="Low complexity" evidence="1">
    <location>
        <begin position="1"/>
        <end position="15"/>
    </location>
</feature>
<protein>
    <submittedName>
        <fullName evidence="2 4">Uncharacterized protein</fullName>
    </submittedName>
</protein>
<sequence length="225" mass="25399">MALTMPATAPTPTKSASKKRKYGSPLLPPTSSAGCEEVFNKLQCILEQKAPEALPLLEELMVLLTPNPKEIVDAEKRSRSVVISGIPEADPSTSPSARQAATERYVINILDELGVETKPSEVFRLGPLNDTKTPRLVKCVFSSHRFFFDVLKNAKRLRALPEFRDIFIRRSMTPAERQKDRELRLQARQLNKSEFNGERVYVVYKEQVIKRSDIPKLGQRGAKNH</sequence>
<dbReference type="Proteomes" id="UP000271162">
    <property type="component" value="Unassembled WGS sequence"/>
</dbReference>
<reference evidence="4" key="1">
    <citation type="submission" date="2017-02" db="UniProtKB">
        <authorList>
            <consortium name="WormBaseParasite"/>
        </authorList>
    </citation>
    <scope>IDENTIFICATION</scope>
</reference>
<dbReference type="WBParaSite" id="NBR_0002024201-mRNA-1">
    <property type="protein sequence ID" value="NBR_0002024201-mRNA-1"/>
    <property type="gene ID" value="NBR_0002024201"/>
</dbReference>
<evidence type="ECO:0000313" key="3">
    <source>
        <dbReference type="Proteomes" id="UP000271162"/>
    </source>
</evidence>
<proteinExistence type="predicted"/>
<gene>
    <name evidence="2" type="ORF">NBR_LOCUS20243</name>
</gene>
<dbReference type="STRING" id="27835.A0A0N4YSM0"/>
<evidence type="ECO:0000313" key="2">
    <source>
        <dbReference type="EMBL" id="VDL83980.1"/>
    </source>
</evidence>
<dbReference type="EMBL" id="UYSL01024945">
    <property type="protein sequence ID" value="VDL83980.1"/>
    <property type="molecule type" value="Genomic_DNA"/>
</dbReference>
<organism evidence="4">
    <name type="scientific">Nippostrongylus brasiliensis</name>
    <name type="common">Rat hookworm</name>
    <dbReference type="NCBI Taxonomy" id="27835"/>
    <lineage>
        <taxon>Eukaryota</taxon>
        <taxon>Metazoa</taxon>
        <taxon>Ecdysozoa</taxon>
        <taxon>Nematoda</taxon>
        <taxon>Chromadorea</taxon>
        <taxon>Rhabditida</taxon>
        <taxon>Rhabditina</taxon>
        <taxon>Rhabditomorpha</taxon>
        <taxon>Strongyloidea</taxon>
        <taxon>Heligmosomidae</taxon>
        <taxon>Nippostrongylus</taxon>
    </lineage>
</organism>
<evidence type="ECO:0000256" key="1">
    <source>
        <dbReference type="SAM" id="MobiDB-lite"/>
    </source>
</evidence>